<keyword evidence="3" id="KW-0812">Transmembrane</keyword>
<name>A0A7S4J075_9STRA</name>
<feature type="chain" id="PRO_5030688812" evidence="4">
    <location>
        <begin position="24"/>
        <end position="472"/>
    </location>
</feature>
<protein>
    <submittedName>
        <fullName evidence="5">Uncharacterized protein</fullName>
    </submittedName>
</protein>
<keyword evidence="3" id="KW-0472">Membrane</keyword>
<evidence type="ECO:0000256" key="1">
    <source>
        <dbReference type="ARBA" id="ARBA00022441"/>
    </source>
</evidence>
<reference evidence="5" key="1">
    <citation type="submission" date="2021-01" db="EMBL/GenBank/DDBJ databases">
        <authorList>
            <person name="Corre E."/>
            <person name="Pelletier E."/>
            <person name="Niang G."/>
            <person name="Scheremetjew M."/>
            <person name="Finn R."/>
            <person name="Kale V."/>
            <person name="Holt S."/>
            <person name="Cochrane G."/>
            <person name="Meng A."/>
            <person name="Brown T."/>
            <person name="Cohen L."/>
        </authorList>
    </citation>
    <scope>NUCLEOTIDE SEQUENCE</scope>
    <source>
        <strain evidence="5">Isolate 1302-5</strain>
    </source>
</reference>
<feature type="transmembrane region" description="Helical" evidence="3">
    <location>
        <begin position="418"/>
        <end position="437"/>
    </location>
</feature>
<dbReference type="AlphaFoldDB" id="A0A7S4J075"/>
<dbReference type="EMBL" id="HBKQ01027220">
    <property type="protein sequence ID" value="CAE2245300.1"/>
    <property type="molecule type" value="Transcribed_RNA"/>
</dbReference>
<dbReference type="InterPro" id="IPR015915">
    <property type="entry name" value="Kelch-typ_b-propeller"/>
</dbReference>
<gene>
    <name evidence="5" type="ORF">OAUR00152_LOCUS18431</name>
</gene>
<dbReference type="InterPro" id="IPR011043">
    <property type="entry name" value="Gal_Oxase/kelch_b-propeller"/>
</dbReference>
<evidence type="ECO:0000256" key="3">
    <source>
        <dbReference type="SAM" id="Phobius"/>
    </source>
</evidence>
<evidence type="ECO:0000256" key="4">
    <source>
        <dbReference type="SAM" id="SignalP"/>
    </source>
</evidence>
<sequence>MCSVLLVLLFSIFFVSRLMPAMARKEQREIVSWSHHSGLLPRAISDMSSTYTLAPNDEGDIGMAIYLLGGCVADYVTKKDSSAEYFCPEVSDATLAFDPKGNLFEERHRMPRSRYRHGVVAVEGKIWVFGGRDENDRVINEVDVYDPSWDRWITVGSLSPDLARSDHALWAREGNVYLAGGYDSNYIALFTSVLIDVDATLAAYGDFNGDGLMAKLVSHRLSDMKEARGDVHSLSYGKYGYLIGGFSHIDGYCHPLKSVEVYDTQKDKWLHTNGLNVGRADAALMKYKGKFYAFGGETRVDEINGVNCSGNVEANQKLPRRKTHPINSVEVYDPISEDPRWQIIQGTSLPDDRLRFVLAPWPETDAIYGFGGVTYSPSDGKSKQTIDGCSNCLRVSDVIIEYVDGVEEYYISDTPFRLVAAGVTSILVTGALARAVWSSMRRRLDLKNRRQDNHDDGVHLNERAPYRDAEIL</sequence>
<feature type="signal peptide" evidence="4">
    <location>
        <begin position="1"/>
        <end position="23"/>
    </location>
</feature>
<dbReference type="PANTHER" id="PTHR45632:SF3">
    <property type="entry name" value="KELCH-LIKE PROTEIN 32"/>
    <property type="match status" value="1"/>
</dbReference>
<keyword evidence="3" id="KW-1133">Transmembrane helix</keyword>
<evidence type="ECO:0000313" key="5">
    <source>
        <dbReference type="EMBL" id="CAE2245300.1"/>
    </source>
</evidence>
<evidence type="ECO:0000256" key="2">
    <source>
        <dbReference type="ARBA" id="ARBA00022737"/>
    </source>
</evidence>
<dbReference type="SUPFAM" id="SSF50965">
    <property type="entry name" value="Galactose oxidase, central domain"/>
    <property type="match status" value="1"/>
</dbReference>
<keyword evidence="4" id="KW-0732">Signal</keyword>
<dbReference type="SMART" id="SM00612">
    <property type="entry name" value="Kelch"/>
    <property type="match status" value="3"/>
</dbReference>
<dbReference type="InterPro" id="IPR006652">
    <property type="entry name" value="Kelch_1"/>
</dbReference>
<keyword evidence="1" id="KW-0880">Kelch repeat</keyword>
<dbReference type="PANTHER" id="PTHR45632">
    <property type="entry name" value="LD33804P"/>
    <property type="match status" value="1"/>
</dbReference>
<accession>A0A7S4J075</accession>
<proteinExistence type="predicted"/>
<dbReference type="Pfam" id="PF24681">
    <property type="entry name" value="Kelch_KLHDC2_KLHL20_DRC7"/>
    <property type="match status" value="1"/>
</dbReference>
<organism evidence="5">
    <name type="scientific">Odontella aurita</name>
    <dbReference type="NCBI Taxonomy" id="265563"/>
    <lineage>
        <taxon>Eukaryota</taxon>
        <taxon>Sar</taxon>
        <taxon>Stramenopiles</taxon>
        <taxon>Ochrophyta</taxon>
        <taxon>Bacillariophyta</taxon>
        <taxon>Mediophyceae</taxon>
        <taxon>Biddulphiophycidae</taxon>
        <taxon>Eupodiscales</taxon>
        <taxon>Odontellaceae</taxon>
        <taxon>Odontella</taxon>
    </lineage>
</organism>
<dbReference type="Gene3D" id="2.120.10.80">
    <property type="entry name" value="Kelch-type beta propeller"/>
    <property type="match status" value="2"/>
</dbReference>
<keyword evidence="2" id="KW-0677">Repeat</keyword>